<evidence type="ECO:0000256" key="12">
    <source>
        <dbReference type="PROSITE-ProRule" id="PRU00267"/>
    </source>
</evidence>
<keyword evidence="3" id="KW-0678">Repressor</keyword>
<dbReference type="Pfam" id="PF00505">
    <property type="entry name" value="HMG_box"/>
    <property type="match status" value="1"/>
</dbReference>
<dbReference type="SMART" id="SM00398">
    <property type="entry name" value="HMG"/>
    <property type="match status" value="1"/>
</dbReference>
<organism evidence="15 16">
    <name type="scientific">Varanus komodoensis</name>
    <name type="common">Komodo dragon</name>
    <dbReference type="NCBI Taxonomy" id="61221"/>
    <lineage>
        <taxon>Eukaryota</taxon>
        <taxon>Metazoa</taxon>
        <taxon>Chordata</taxon>
        <taxon>Craniata</taxon>
        <taxon>Vertebrata</taxon>
        <taxon>Euteleostomi</taxon>
        <taxon>Lepidosauria</taxon>
        <taxon>Squamata</taxon>
        <taxon>Bifurcata</taxon>
        <taxon>Unidentata</taxon>
        <taxon>Episquamata</taxon>
        <taxon>Toxicofera</taxon>
        <taxon>Anguimorpha</taxon>
        <taxon>Paleoanguimorpha</taxon>
        <taxon>Varanoidea</taxon>
        <taxon>Varanidae</taxon>
        <taxon>Varanus</taxon>
    </lineage>
</organism>
<dbReference type="InterPro" id="IPR052856">
    <property type="entry name" value="SOX30_TF"/>
</dbReference>
<feature type="compositionally biased region" description="Polar residues" evidence="13">
    <location>
        <begin position="62"/>
        <end position="77"/>
    </location>
</feature>
<keyword evidence="7" id="KW-0804">Transcription</keyword>
<evidence type="ECO:0000256" key="5">
    <source>
        <dbReference type="ARBA" id="ARBA00023125"/>
    </source>
</evidence>
<feature type="region of interest" description="Disordered" evidence="13">
    <location>
        <begin position="217"/>
        <end position="338"/>
    </location>
</feature>
<feature type="compositionally biased region" description="Polar residues" evidence="13">
    <location>
        <begin position="644"/>
        <end position="666"/>
    </location>
</feature>
<reference evidence="15" key="1">
    <citation type="submission" date="2025-08" db="UniProtKB">
        <authorList>
            <consortium name="Ensembl"/>
        </authorList>
    </citation>
    <scope>IDENTIFICATION</scope>
</reference>
<dbReference type="GO" id="GO:0001228">
    <property type="term" value="F:DNA-binding transcription activator activity, RNA polymerase II-specific"/>
    <property type="evidence" value="ECO:0007669"/>
    <property type="project" value="UniProtKB-ARBA"/>
</dbReference>
<feature type="region of interest" description="Disordered" evidence="13">
    <location>
        <begin position="630"/>
        <end position="689"/>
    </location>
</feature>
<dbReference type="GO" id="GO:1990837">
    <property type="term" value="F:sequence-specific double-stranded DNA binding"/>
    <property type="evidence" value="ECO:0007669"/>
    <property type="project" value="TreeGrafter"/>
</dbReference>
<dbReference type="InterPro" id="IPR009071">
    <property type="entry name" value="HMG_box_dom"/>
</dbReference>
<feature type="compositionally biased region" description="Pro residues" evidence="13">
    <location>
        <begin position="671"/>
        <end position="688"/>
    </location>
</feature>
<keyword evidence="8 12" id="KW-0539">Nucleus</keyword>
<evidence type="ECO:0000259" key="14">
    <source>
        <dbReference type="PROSITE" id="PS50118"/>
    </source>
</evidence>
<evidence type="ECO:0000256" key="13">
    <source>
        <dbReference type="SAM" id="MobiDB-lite"/>
    </source>
</evidence>
<sequence length="843" mass="92306">MATTRKQAQGEKSGRHVQLRNCPLLPGGAWLPESRRAGSAAARAPRGRGSGERLQTNRRKQTGSNRGRELSSQSPTIPRSGAGCSMEKGAQEEPPREQHRLLHPAAWQGTPRMDHLLLHSLPGHGARDSHLLLFPSKQGPQHHLLHPLSPKQNALHREQKPPLSGEGASCKEQQLHILEDQACFGRQVAQPVIGLEPGDSEKQHQEEENSLHKVLQVKTEEQESLSLLTGSSSKKKRGELKAAANHGGGKEDGSSNLKAGGEIQLGKVEEPEEIKKEGDRKENCDAKALVSGIEGAIKTELVEPPEEDCKGREEAASKPHPSSNGPAHVSKDVSLPQPLGAQQPQELKIPVTLHPVPPGTRIQFQGPPPSELIRVTKVPVAQVPLKMQSLLEPSVKIETKDVPLTVLPSDAGIPDTPFSKDRDGHVKRPMNAFMVWARIHRPALAKANPAANNAEISVQLGLEWNKLTEEQKKPYYDEAQKIKEKHREEFPGWVYQPRPGKRKRFPLTVSTVFSGTTQNIINIITTNPTTIYPFRSPTYSVVIPNVQNSIGHPVSPSTIQLPAPSAQHPGPITLFQSSVGSTAPLAAPTANLPIRPVLQPQRFAAPSPAEAHHVSSGTNCSVKRPAQISIENTSRNANNTSTTHPRYSVSNSQAPKEYSGVSSCSRNGPIPQAPPIPHPHVYQPPPIGHPATLFGAPPRFSFHHPYFLPGPHYFPSSTCPYSRPPFGYGNFPSSVPECLGFYEDQYQKHEAMFSALNRDYPFREYPDEHTHSEDSHSCESLEGTSYYSSHSQTEEEYLNPMPQLDIGALENVFTATPSTPSSVQQVNVTDSDDEEEGKVLRDL</sequence>
<comment type="subcellular location">
    <subcellularLocation>
        <location evidence="1">Cytoplasm</location>
    </subcellularLocation>
</comment>
<dbReference type="Gene3D" id="1.10.30.10">
    <property type="entry name" value="High mobility group box domain"/>
    <property type="match status" value="1"/>
</dbReference>
<comment type="function">
    <text evidence="9">Acts both as a transcriptional activator and a repressor. Binds to the DNA sequence 5'-ACAAT-3' and shows a preference for guanine residues surrounding this core motif. Binds to its own promoter and activates its own transcription. Required to activate the expression of postmeiotic genes involved in spermiogenesis. Binds to the promoter region of CTNNB1 and represses its transcription which leads to inhibition of Wnt signaling. Also inhibits Wnt signaling by binding to the CTNNB1 protein, preventing interaction of CTNNB1 with TCF7L2/TCF4.</text>
</comment>
<evidence type="ECO:0000256" key="7">
    <source>
        <dbReference type="ARBA" id="ARBA00023163"/>
    </source>
</evidence>
<evidence type="ECO:0000256" key="6">
    <source>
        <dbReference type="ARBA" id="ARBA00023159"/>
    </source>
</evidence>
<dbReference type="FunFam" id="1.10.30.10:FF:000027">
    <property type="entry name" value="Transcription factor SOX-30"/>
    <property type="match status" value="1"/>
</dbReference>
<feature type="region of interest" description="Disordered" evidence="13">
    <location>
        <begin position="816"/>
        <end position="843"/>
    </location>
</feature>
<evidence type="ECO:0000256" key="4">
    <source>
        <dbReference type="ARBA" id="ARBA00023015"/>
    </source>
</evidence>
<keyword evidence="6" id="KW-0010">Activator</keyword>
<feature type="domain" description="HMG box" evidence="14">
    <location>
        <begin position="426"/>
        <end position="494"/>
    </location>
</feature>
<reference evidence="15" key="2">
    <citation type="submission" date="2025-09" db="UniProtKB">
        <authorList>
            <consortium name="Ensembl"/>
        </authorList>
    </citation>
    <scope>IDENTIFICATION</scope>
</reference>
<keyword evidence="5 12" id="KW-0238">DNA-binding</keyword>
<dbReference type="AlphaFoldDB" id="A0A8D2LJC5"/>
<dbReference type="Ensembl" id="ENSVKKT00000022991.1">
    <property type="protein sequence ID" value="ENSVKKP00000022433.1"/>
    <property type="gene ID" value="ENSVKKG00000014936.1"/>
</dbReference>
<proteinExistence type="predicted"/>
<accession>A0A8D2LJC5</accession>
<evidence type="ECO:0000256" key="9">
    <source>
        <dbReference type="ARBA" id="ARBA00054217"/>
    </source>
</evidence>
<feature type="compositionally biased region" description="Polar residues" evidence="13">
    <location>
        <begin position="782"/>
        <end position="791"/>
    </location>
</feature>
<feature type="compositionally biased region" description="Basic and acidic residues" evidence="13">
    <location>
        <begin position="267"/>
        <end position="285"/>
    </location>
</feature>
<dbReference type="InterPro" id="IPR036910">
    <property type="entry name" value="HMG_box_dom_sf"/>
</dbReference>
<keyword evidence="4" id="KW-0805">Transcription regulation</keyword>
<dbReference type="GO" id="GO:0005634">
    <property type="term" value="C:nucleus"/>
    <property type="evidence" value="ECO:0007669"/>
    <property type="project" value="UniProtKB-UniRule"/>
</dbReference>
<feature type="compositionally biased region" description="Basic and acidic residues" evidence="13">
    <location>
        <begin position="89"/>
        <end position="98"/>
    </location>
</feature>
<dbReference type="PANTHER" id="PTHR47279:SF1">
    <property type="entry name" value="TRANSCRIPTION FACTOR SOX-30"/>
    <property type="match status" value="1"/>
</dbReference>
<evidence type="ECO:0000256" key="3">
    <source>
        <dbReference type="ARBA" id="ARBA00022491"/>
    </source>
</evidence>
<dbReference type="GO" id="GO:0005737">
    <property type="term" value="C:cytoplasm"/>
    <property type="evidence" value="ECO:0007669"/>
    <property type="project" value="UniProtKB-SubCell"/>
</dbReference>
<dbReference type="PANTHER" id="PTHR47279">
    <property type="entry name" value="TRANSCRIPTION FACTOR SOX-30"/>
    <property type="match status" value="1"/>
</dbReference>
<evidence type="ECO:0000313" key="15">
    <source>
        <dbReference type="Ensembl" id="ENSVKKP00000022433.1"/>
    </source>
</evidence>
<feature type="compositionally biased region" description="Basic and acidic residues" evidence="13">
    <location>
        <begin position="764"/>
        <end position="779"/>
    </location>
</feature>
<evidence type="ECO:0000256" key="2">
    <source>
        <dbReference type="ARBA" id="ARBA00022490"/>
    </source>
</evidence>
<feature type="region of interest" description="Disordered" evidence="13">
    <location>
        <begin position="603"/>
        <end position="622"/>
    </location>
</feature>
<evidence type="ECO:0000256" key="11">
    <source>
        <dbReference type="ARBA" id="ARBA00070331"/>
    </source>
</evidence>
<feature type="region of interest" description="Disordered" evidence="13">
    <location>
        <begin position="764"/>
        <end position="794"/>
    </location>
</feature>
<evidence type="ECO:0000256" key="8">
    <source>
        <dbReference type="ARBA" id="ARBA00023242"/>
    </source>
</evidence>
<protein>
    <recommendedName>
        <fullName evidence="11">Transcription factor SOX-30</fullName>
    </recommendedName>
</protein>
<dbReference type="CDD" id="cd22033">
    <property type="entry name" value="HMG-box_SoxH_SOX30"/>
    <property type="match status" value="1"/>
</dbReference>
<name>A0A8D2LJC5_VARKO</name>
<feature type="compositionally biased region" description="Polar residues" evidence="13">
    <location>
        <begin position="816"/>
        <end position="829"/>
    </location>
</feature>
<dbReference type="SUPFAM" id="SSF47095">
    <property type="entry name" value="HMG-box"/>
    <property type="match status" value="1"/>
</dbReference>
<feature type="DNA-binding region" description="HMG box" evidence="12">
    <location>
        <begin position="426"/>
        <end position="494"/>
    </location>
</feature>
<evidence type="ECO:0000256" key="10">
    <source>
        <dbReference type="ARBA" id="ARBA00063959"/>
    </source>
</evidence>
<dbReference type="PROSITE" id="PS50118">
    <property type="entry name" value="HMG_BOX_2"/>
    <property type="match status" value="1"/>
</dbReference>
<feature type="compositionally biased region" description="Low complexity" evidence="13">
    <location>
        <begin position="632"/>
        <end position="643"/>
    </location>
</feature>
<dbReference type="Proteomes" id="UP000694545">
    <property type="component" value="Unplaced"/>
</dbReference>
<feature type="region of interest" description="Disordered" evidence="13">
    <location>
        <begin position="1"/>
        <end position="98"/>
    </location>
</feature>
<feature type="compositionally biased region" description="Basic and acidic residues" evidence="13">
    <location>
        <begin position="307"/>
        <end position="317"/>
    </location>
</feature>
<comment type="subunit">
    <text evidence="10">Interacts with CTNNB1, competitively inhibiting CTNNB1-TCF7L2/TCF4 interaction.</text>
</comment>
<evidence type="ECO:0000256" key="1">
    <source>
        <dbReference type="ARBA" id="ARBA00004496"/>
    </source>
</evidence>
<evidence type="ECO:0000313" key="16">
    <source>
        <dbReference type="Proteomes" id="UP000694545"/>
    </source>
</evidence>
<keyword evidence="2" id="KW-0963">Cytoplasm</keyword>
<keyword evidence="16" id="KW-1185">Reference proteome</keyword>